<feature type="transmembrane region" description="Helical" evidence="1">
    <location>
        <begin position="48"/>
        <end position="74"/>
    </location>
</feature>
<evidence type="ECO:0000313" key="2">
    <source>
        <dbReference type="EMBL" id="JAE29166.1"/>
    </source>
</evidence>
<keyword evidence="1" id="KW-0472">Membrane</keyword>
<organism evidence="2">
    <name type="scientific">Arundo donax</name>
    <name type="common">Giant reed</name>
    <name type="synonym">Donax arundinaceus</name>
    <dbReference type="NCBI Taxonomy" id="35708"/>
    <lineage>
        <taxon>Eukaryota</taxon>
        <taxon>Viridiplantae</taxon>
        <taxon>Streptophyta</taxon>
        <taxon>Embryophyta</taxon>
        <taxon>Tracheophyta</taxon>
        <taxon>Spermatophyta</taxon>
        <taxon>Magnoliopsida</taxon>
        <taxon>Liliopsida</taxon>
        <taxon>Poales</taxon>
        <taxon>Poaceae</taxon>
        <taxon>PACMAD clade</taxon>
        <taxon>Arundinoideae</taxon>
        <taxon>Arundineae</taxon>
        <taxon>Arundo</taxon>
    </lineage>
</organism>
<accession>A0A0A9H2V6</accession>
<reference evidence="2" key="2">
    <citation type="journal article" date="2015" name="Data Brief">
        <title>Shoot transcriptome of the giant reed, Arundo donax.</title>
        <authorList>
            <person name="Barrero R.A."/>
            <person name="Guerrero F.D."/>
            <person name="Moolhuijzen P."/>
            <person name="Goolsby J.A."/>
            <person name="Tidwell J."/>
            <person name="Bellgard S.E."/>
            <person name="Bellgard M.I."/>
        </authorList>
    </citation>
    <scope>NUCLEOTIDE SEQUENCE</scope>
    <source>
        <tissue evidence="2">Shoot tissue taken approximately 20 cm above the soil surface</tissue>
    </source>
</reference>
<reference evidence="2" key="1">
    <citation type="submission" date="2014-09" db="EMBL/GenBank/DDBJ databases">
        <authorList>
            <person name="Magalhaes I.L.F."/>
            <person name="Oliveira U."/>
            <person name="Santos F.R."/>
            <person name="Vidigal T.H.D.A."/>
            <person name="Brescovit A.D."/>
            <person name="Santos A.J."/>
        </authorList>
    </citation>
    <scope>NUCLEOTIDE SEQUENCE</scope>
    <source>
        <tissue evidence="2">Shoot tissue taken approximately 20 cm above the soil surface</tissue>
    </source>
</reference>
<dbReference type="AlphaFoldDB" id="A0A0A9H2V6"/>
<name>A0A0A9H2V6_ARUDO</name>
<evidence type="ECO:0000256" key="1">
    <source>
        <dbReference type="SAM" id="Phobius"/>
    </source>
</evidence>
<proteinExistence type="predicted"/>
<keyword evidence="1" id="KW-1133">Transmembrane helix</keyword>
<keyword evidence="1" id="KW-0812">Transmembrane</keyword>
<protein>
    <submittedName>
        <fullName evidence="2">Uncharacterized protein</fullName>
    </submittedName>
</protein>
<sequence>MVRIVTWTSTCFLRKLDLLLWLFMHIKITVVSSLKIKLHKVHNLCVQLWMMLLRVTFWCYLVMELRLTFMFFLIQQMMTLPADSVSKYVDAKTF</sequence>
<dbReference type="EMBL" id="GBRH01168730">
    <property type="protein sequence ID" value="JAE29166.1"/>
    <property type="molecule type" value="Transcribed_RNA"/>
</dbReference>